<evidence type="ECO:0000313" key="12">
    <source>
        <dbReference type="EMBL" id="RZT89227.1"/>
    </source>
</evidence>
<keyword evidence="2 8" id="KW-0349">Heme</keyword>
<evidence type="ECO:0000256" key="6">
    <source>
        <dbReference type="ARBA" id="ARBA00023004"/>
    </source>
</evidence>
<evidence type="ECO:0000256" key="7">
    <source>
        <dbReference type="ARBA" id="ARBA00023136"/>
    </source>
</evidence>
<name>A0ABY0IQ30_9RHOO</name>
<keyword evidence="10" id="KW-0732">Signal</keyword>
<evidence type="ECO:0000256" key="5">
    <source>
        <dbReference type="ARBA" id="ARBA00022989"/>
    </source>
</evidence>
<evidence type="ECO:0000256" key="8">
    <source>
        <dbReference type="PROSITE-ProRule" id="PRU00433"/>
    </source>
</evidence>
<dbReference type="PRINTS" id="PR00603">
    <property type="entry name" value="CYTOCHROMEC1"/>
</dbReference>
<keyword evidence="13" id="KW-1185">Reference proteome</keyword>
<accession>A0ABY0IQ30</accession>
<dbReference type="InterPro" id="IPR036909">
    <property type="entry name" value="Cyt_c-like_dom_sf"/>
</dbReference>
<dbReference type="Gene3D" id="1.20.5.100">
    <property type="entry name" value="Cytochrome c1, transmembrane anchor, C-terminal"/>
    <property type="match status" value="1"/>
</dbReference>
<evidence type="ECO:0000313" key="13">
    <source>
        <dbReference type="Proteomes" id="UP000292136"/>
    </source>
</evidence>
<dbReference type="Proteomes" id="UP000292136">
    <property type="component" value="Unassembled WGS sequence"/>
</dbReference>
<reference evidence="12 13" key="1">
    <citation type="submission" date="2019-02" db="EMBL/GenBank/DDBJ databases">
        <title>Genomic Encyclopedia of Type Strains, Phase IV (KMG-IV): sequencing the most valuable type-strain genomes for metagenomic binning, comparative biology and taxonomic classification.</title>
        <authorList>
            <person name="Goeker M."/>
        </authorList>
    </citation>
    <scope>NUCLEOTIDE SEQUENCE [LARGE SCALE GENOMIC DNA]</scope>
    <source>
        <strain evidence="12 13">DSM 21223</strain>
    </source>
</reference>
<dbReference type="InterPro" id="IPR009056">
    <property type="entry name" value="Cyt_c-like_dom"/>
</dbReference>
<evidence type="ECO:0000256" key="10">
    <source>
        <dbReference type="SAM" id="SignalP"/>
    </source>
</evidence>
<evidence type="ECO:0000256" key="1">
    <source>
        <dbReference type="ARBA" id="ARBA00004370"/>
    </source>
</evidence>
<keyword evidence="5 9" id="KW-1133">Transmembrane helix</keyword>
<comment type="caution">
    <text evidence="12">The sequence shown here is derived from an EMBL/GenBank/DDBJ whole genome shotgun (WGS) entry which is preliminary data.</text>
</comment>
<evidence type="ECO:0000256" key="4">
    <source>
        <dbReference type="ARBA" id="ARBA00022723"/>
    </source>
</evidence>
<evidence type="ECO:0000256" key="9">
    <source>
        <dbReference type="SAM" id="Phobius"/>
    </source>
</evidence>
<organism evidence="12 13">
    <name type="scientific">Azospira oryzae</name>
    <dbReference type="NCBI Taxonomy" id="146939"/>
    <lineage>
        <taxon>Bacteria</taxon>
        <taxon>Pseudomonadati</taxon>
        <taxon>Pseudomonadota</taxon>
        <taxon>Betaproteobacteria</taxon>
        <taxon>Rhodocyclales</taxon>
        <taxon>Rhodocyclaceae</taxon>
        <taxon>Azospira</taxon>
    </lineage>
</organism>
<dbReference type="RefSeq" id="WP_014236888.1">
    <property type="nucleotide sequence ID" value="NZ_SHKM01000001.1"/>
</dbReference>
<dbReference type="Gene3D" id="1.10.760.10">
    <property type="entry name" value="Cytochrome c-like domain"/>
    <property type="match status" value="1"/>
</dbReference>
<dbReference type="PROSITE" id="PS51007">
    <property type="entry name" value="CYTC"/>
    <property type="match status" value="1"/>
</dbReference>
<dbReference type="InterPro" id="IPR002326">
    <property type="entry name" value="Cyt_c1"/>
</dbReference>
<evidence type="ECO:0000259" key="11">
    <source>
        <dbReference type="PROSITE" id="PS51007"/>
    </source>
</evidence>
<keyword evidence="4 8" id="KW-0479">Metal-binding</keyword>
<dbReference type="PANTHER" id="PTHR10266:SF3">
    <property type="entry name" value="CYTOCHROME C1, HEME PROTEIN, MITOCHONDRIAL"/>
    <property type="match status" value="1"/>
</dbReference>
<comment type="subcellular location">
    <subcellularLocation>
        <location evidence="1">Membrane</location>
    </subcellularLocation>
</comment>
<feature type="transmembrane region" description="Helical" evidence="9">
    <location>
        <begin position="210"/>
        <end position="228"/>
    </location>
</feature>
<dbReference type="EMBL" id="SHKM01000001">
    <property type="protein sequence ID" value="RZT89227.1"/>
    <property type="molecule type" value="Genomic_DNA"/>
</dbReference>
<protein>
    <submittedName>
        <fullName evidence="12">Ubiquinol-cytochrome c reductase cytochrome c1 subunit</fullName>
    </submittedName>
</protein>
<keyword evidence="6 8" id="KW-0408">Iron</keyword>
<gene>
    <name evidence="12" type="ORF">EV678_0007</name>
</gene>
<evidence type="ECO:0000256" key="2">
    <source>
        <dbReference type="ARBA" id="ARBA00022617"/>
    </source>
</evidence>
<dbReference type="SUPFAM" id="SSF46626">
    <property type="entry name" value="Cytochrome c"/>
    <property type="match status" value="1"/>
</dbReference>
<evidence type="ECO:0000256" key="3">
    <source>
        <dbReference type="ARBA" id="ARBA00022692"/>
    </source>
</evidence>
<feature type="chain" id="PRO_5046759987" evidence="10">
    <location>
        <begin position="21"/>
        <end position="237"/>
    </location>
</feature>
<keyword evidence="3 9" id="KW-0812">Transmembrane</keyword>
<proteinExistence type="predicted"/>
<dbReference type="PANTHER" id="PTHR10266">
    <property type="entry name" value="CYTOCHROME C1"/>
    <property type="match status" value="1"/>
</dbReference>
<feature type="domain" description="Cytochrome c" evidence="11">
    <location>
        <begin position="35"/>
        <end position="200"/>
    </location>
</feature>
<keyword evidence="7 9" id="KW-0472">Membrane</keyword>
<feature type="signal peptide" evidence="10">
    <location>
        <begin position="1"/>
        <end position="20"/>
    </location>
</feature>
<sequence length="237" mass="26285">MKKLLTALLFAPLMALASGAAVHLDKAPDVSGDNAALQNGAKLFVNYCLNCHGASFMRYNRLTGIGLTEQQIKDSLLFTADKVGEPMRVAIRPDEAKQWFGATPPDLTLIARARASEAGPGADWLYTYLRSFYRDDKRPTGWNNVVFENVGMPHILWELQGQQVLNHETHKLELAVPGKLSAAEYDKQIADLVGFLVYIGEPVSGLRKQLGIAVLLFLGVLFVVAYALKREYWKDVH</sequence>
<dbReference type="Pfam" id="PF02167">
    <property type="entry name" value="Cytochrom_C1"/>
    <property type="match status" value="1"/>
</dbReference>